<evidence type="ECO:0000313" key="1">
    <source>
        <dbReference type="EMBL" id="EYF00121.1"/>
    </source>
</evidence>
<dbReference type="Gene3D" id="1.25.40.10">
    <property type="entry name" value="Tetratricopeptide repeat domain"/>
    <property type="match status" value="1"/>
</dbReference>
<dbReference type="InterPro" id="IPR011990">
    <property type="entry name" value="TPR-like_helical_dom_sf"/>
</dbReference>
<evidence type="ECO:0000313" key="2">
    <source>
        <dbReference type="Proteomes" id="UP000019678"/>
    </source>
</evidence>
<comment type="caution">
    <text evidence="1">The sequence shown here is derived from an EMBL/GenBank/DDBJ whole genome shotgun (WGS) entry which is preliminary data.</text>
</comment>
<protein>
    <recommendedName>
        <fullName evidence="3">MalT-like TPR region domain-containing protein</fullName>
    </recommendedName>
</protein>
<accession>A0A017SV12</accession>
<keyword evidence="2" id="KW-1185">Reference proteome</keyword>
<gene>
    <name evidence="1" type="ORF">CAP_1343</name>
</gene>
<reference evidence="1 2" key="1">
    <citation type="submission" date="2013-05" db="EMBL/GenBank/DDBJ databases">
        <title>Genome assembly of Chondromyces apiculatus DSM 436.</title>
        <authorList>
            <person name="Sharma G."/>
            <person name="Khatri I."/>
            <person name="Kaur C."/>
            <person name="Mayilraj S."/>
            <person name="Subramanian S."/>
        </authorList>
    </citation>
    <scope>NUCLEOTIDE SEQUENCE [LARGE SCALE GENOMIC DNA]</scope>
    <source>
        <strain evidence="1 2">DSM 436</strain>
    </source>
</reference>
<dbReference type="Proteomes" id="UP000019678">
    <property type="component" value="Unassembled WGS sequence"/>
</dbReference>
<organism evidence="1 2">
    <name type="scientific">Chondromyces apiculatus DSM 436</name>
    <dbReference type="NCBI Taxonomy" id="1192034"/>
    <lineage>
        <taxon>Bacteria</taxon>
        <taxon>Pseudomonadati</taxon>
        <taxon>Myxococcota</taxon>
        <taxon>Polyangia</taxon>
        <taxon>Polyangiales</taxon>
        <taxon>Polyangiaceae</taxon>
        <taxon>Chondromyces</taxon>
    </lineage>
</organism>
<sequence length="430" mass="47030">MRFDGGPGGPAIAIAGEKLGLGADLTDRFGFDECMLDHRLLRVLTYLAMRRREGGEGWTDADELAFFADCGATGGSMAKLLERRLREVSGRASSEGGRLIEYWPRENVAGRRGGRFGGRSRGPYRMGIPASRIDLDPHVGWSILLGRPMAESSWCGDVEATLASARAHAVAGRFHEARQGAESALRAVHGGDVTRHLTGRDRAVMVGDTWALLSTLEMEMGLWQEGLLAARRARTLFTKARTPARVAHAWESEAHLLGQREDGDFRFDSVAAARNALLHLESSSRELRAGPRRAHHIGVLGQRLSEAGDLRGAAKKLVWALRTAHEAASLPWAAIWAARLAQNDIRAGAIASAEKNLTFATELTRRPDAAAEALLVRVTAEVMIASGRWSEAEPWVEKALLVGHQRGMQHQIRLARRLLKSLKERHRGPG</sequence>
<name>A0A017SV12_9BACT</name>
<evidence type="ECO:0008006" key="3">
    <source>
        <dbReference type="Google" id="ProtNLM"/>
    </source>
</evidence>
<dbReference type="AlphaFoldDB" id="A0A017SV12"/>
<proteinExistence type="predicted"/>
<dbReference type="EMBL" id="ASRX01000131">
    <property type="protein sequence ID" value="EYF00121.1"/>
    <property type="molecule type" value="Genomic_DNA"/>
</dbReference>